<dbReference type="Proteomes" id="UP000254133">
    <property type="component" value="Unassembled WGS sequence"/>
</dbReference>
<accession>A0A378PNY3</accession>
<proteinExistence type="predicted"/>
<dbReference type="EMBL" id="UGPZ01000002">
    <property type="protein sequence ID" value="STY90228.1"/>
    <property type="molecule type" value="Genomic_DNA"/>
</dbReference>
<name>A0A378PNY3_MORBO</name>
<protein>
    <submittedName>
        <fullName evidence="1">Uncharacterized protein</fullName>
    </submittedName>
</protein>
<reference evidence="1 3" key="1">
    <citation type="submission" date="2018-06" db="EMBL/GenBank/DDBJ databases">
        <authorList>
            <consortium name="Pathogen Informatics"/>
            <person name="Doyle S."/>
        </authorList>
    </citation>
    <scope>NUCLEOTIDE SEQUENCE [LARGE SCALE GENOMIC DNA]</scope>
    <source>
        <strain evidence="1 3">NCTC9426</strain>
    </source>
</reference>
<dbReference type="EMBL" id="UGPZ01000003">
    <property type="protein sequence ID" value="STY93046.1"/>
    <property type="molecule type" value="Genomic_DNA"/>
</dbReference>
<organism evidence="1 3">
    <name type="scientific">Moraxella bovis</name>
    <dbReference type="NCBI Taxonomy" id="476"/>
    <lineage>
        <taxon>Bacteria</taxon>
        <taxon>Pseudomonadati</taxon>
        <taxon>Pseudomonadota</taxon>
        <taxon>Gammaproteobacteria</taxon>
        <taxon>Moraxellales</taxon>
        <taxon>Moraxellaceae</taxon>
        <taxon>Moraxella</taxon>
    </lineage>
</organism>
<evidence type="ECO:0000313" key="3">
    <source>
        <dbReference type="Proteomes" id="UP000254133"/>
    </source>
</evidence>
<evidence type="ECO:0000313" key="2">
    <source>
        <dbReference type="EMBL" id="STY93046.1"/>
    </source>
</evidence>
<gene>
    <name evidence="1" type="ORF">NCTC9426_00235</name>
    <name evidence="2" type="ORF">NCTC9426_01760</name>
</gene>
<dbReference type="Pfam" id="PF26151">
    <property type="entry name" value="AcrIF11_ADP_ribosyl"/>
    <property type="match status" value="1"/>
</dbReference>
<evidence type="ECO:0000313" key="1">
    <source>
        <dbReference type="EMBL" id="STY90228.1"/>
    </source>
</evidence>
<dbReference type="InterPro" id="IPR058829">
    <property type="entry name" value="AcrIF11-like"/>
</dbReference>
<dbReference type="AlphaFoldDB" id="A0A378PNY3"/>
<sequence length="160" mass="18514">MNDLTLYHGSFNKTKVKIKNGSLLIGRTRSANRYDGICATQNKEIAKRYGEYLHSYRIPIKEIANNQDLVGDKAVEVIKKELKIDDDTLAKQITFVVAYQHNTHEILPHLIPRFRGEYFGDENEYDSEIWRLRGRIADALGFRAVSYVDDMGFVNYLVVR</sequence>
<dbReference type="RefSeq" id="WP_079326564.1">
    <property type="nucleotide sequence ID" value="NZ_UGPZ01000002.1"/>
</dbReference>